<dbReference type="Pfam" id="PF23188">
    <property type="entry name" value="THU_Piezo1"/>
    <property type="match status" value="1"/>
</dbReference>
<evidence type="ECO:0000259" key="3">
    <source>
        <dbReference type="Pfam" id="PF23188"/>
    </source>
</evidence>
<dbReference type="InterPro" id="IPR027272">
    <property type="entry name" value="Piezo"/>
</dbReference>
<keyword evidence="2" id="KW-0812">Transmembrane</keyword>
<feature type="transmembrane region" description="Helical" evidence="2">
    <location>
        <begin position="273"/>
        <end position="291"/>
    </location>
</feature>
<keyword evidence="2" id="KW-1133">Transmembrane helix</keyword>
<dbReference type="WBParaSite" id="SBAD_0001259401-mRNA-1">
    <property type="protein sequence ID" value="SBAD_0001259401-mRNA-1"/>
    <property type="gene ID" value="SBAD_0001259401"/>
</dbReference>
<accession>A0A183J8J1</accession>
<feature type="region of interest" description="Disordered" evidence="1">
    <location>
        <begin position="115"/>
        <end position="136"/>
    </location>
</feature>
<dbReference type="EMBL" id="UZAM01017160">
    <property type="protein sequence ID" value="VDP46236.1"/>
    <property type="molecule type" value="Genomic_DNA"/>
</dbReference>
<feature type="compositionally biased region" description="Low complexity" evidence="1">
    <location>
        <begin position="121"/>
        <end position="135"/>
    </location>
</feature>
<dbReference type="GO" id="GO:0008381">
    <property type="term" value="F:mechanosensitive monoatomic ion channel activity"/>
    <property type="evidence" value="ECO:0007669"/>
    <property type="project" value="InterPro"/>
</dbReference>
<dbReference type="Proteomes" id="UP000270296">
    <property type="component" value="Unassembled WGS sequence"/>
</dbReference>
<reference evidence="6" key="1">
    <citation type="submission" date="2016-06" db="UniProtKB">
        <authorList>
            <consortium name="WormBaseParasite"/>
        </authorList>
    </citation>
    <scope>IDENTIFICATION</scope>
</reference>
<protein>
    <submittedName>
        <fullName evidence="6">Piezo_RRas_bdg domain-containing protein</fullName>
    </submittedName>
</protein>
<evidence type="ECO:0000313" key="4">
    <source>
        <dbReference type="EMBL" id="VDP46236.1"/>
    </source>
</evidence>
<feature type="transmembrane region" description="Helical" evidence="2">
    <location>
        <begin position="298"/>
        <end position="317"/>
    </location>
</feature>
<feature type="domain" description="Piezo transmembrane helical unit" evidence="3">
    <location>
        <begin position="255"/>
        <end position="368"/>
    </location>
</feature>
<organism evidence="6">
    <name type="scientific">Soboliphyme baturini</name>
    <dbReference type="NCBI Taxonomy" id="241478"/>
    <lineage>
        <taxon>Eukaryota</taxon>
        <taxon>Metazoa</taxon>
        <taxon>Ecdysozoa</taxon>
        <taxon>Nematoda</taxon>
        <taxon>Enoplea</taxon>
        <taxon>Dorylaimia</taxon>
        <taxon>Dioctophymatida</taxon>
        <taxon>Dioctophymatoidea</taxon>
        <taxon>Soboliphymatidae</taxon>
        <taxon>Soboliphyme</taxon>
    </lineage>
</organism>
<dbReference type="PANTHER" id="PTHR13167">
    <property type="entry name" value="PIEZO-TYPE MECHANOSENSITIVE ION CHANNEL COMPONENT"/>
    <property type="match status" value="1"/>
</dbReference>
<dbReference type="GO" id="GO:0042391">
    <property type="term" value="P:regulation of membrane potential"/>
    <property type="evidence" value="ECO:0007669"/>
    <property type="project" value="TreeGrafter"/>
</dbReference>
<keyword evidence="2" id="KW-0472">Membrane</keyword>
<reference evidence="4 5" key="2">
    <citation type="submission" date="2018-11" db="EMBL/GenBank/DDBJ databases">
        <authorList>
            <consortium name="Pathogen Informatics"/>
        </authorList>
    </citation>
    <scope>NUCLEOTIDE SEQUENCE [LARGE SCALE GENOMIC DNA]</scope>
</reference>
<dbReference type="GO" id="GO:0050982">
    <property type="term" value="P:detection of mechanical stimulus"/>
    <property type="evidence" value="ECO:0007669"/>
    <property type="project" value="TreeGrafter"/>
</dbReference>
<dbReference type="PANTHER" id="PTHR13167:SF25">
    <property type="entry name" value="PIEZO-TYPE MECHANOSENSITIVE ION CHANNEL COMPONENT"/>
    <property type="match status" value="1"/>
</dbReference>
<dbReference type="GO" id="GO:0005886">
    <property type="term" value="C:plasma membrane"/>
    <property type="evidence" value="ECO:0007669"/>
    <property type="project" value="TreeGrafter"/>
</dbReference>
<feature type="transmembrane region" description="Helical" evidence="2">
    <location>
        <begin position="348"/>
        <end position="367"/>
    </location>
</feature>
<gene>
    <name evidence="4" type="ORF">SBAD_LOCUS12189</name>
</gene>
<evidence type="ECO:0000313" key="6">
    <source>
        <dbReference type="WBParaSite" id="SBAD_0001259401-mRNA-1"/>
    </source>
</evidence>
<name>A0A183J8J1_9BILA</name>
<evidence type="ECO:0000256" key="1">
    <source>
        <dbReference type="SAM" id="MobiDB-lite"/>
    </source>
</evidence>
<sequence>MKTQQEKEKRLVEKIKKSAEMIRNRYLKSVEGKAVFEPTTYGQAKRAGDYYMFEYDLDADVVDTTQQEEDQFEDVSEGSVEKLGPAQMIHRAAETDMTLAEIAAGHKLPVLTKVSSEDRGSLSSDSPSLSPPTSTKAAKSDIFVGVVKFALSLMGNGLRWLATVFDSYSTDYRFVAYVLNTEKMTLTRDLSNEIAPDSEVRDLHHIVSQSDFGKQIYQPPSEQSIIQTEQSLMEERRKRSSLLQFLVATYYLLIANTETICFVAIIVNQMMNSSVISLPLPLLIFFWGTLCSPRPPKIFWIILIAYIEVMIVVKFFFQFDLFPWSHRIVGSNEPLYPPRIIGIEKKPFFALSDVVLLMILFFHRYHLKVFHACL</sequence>
<dbReference type="AlphaFoldDB" id="A0A183J8J1"/>
<dbReference type="GO" id="GO:0005261">
    <property type="term" value="F:monoatomic cation channel activity"/>
    <property type="evidence" value="ECO:0007669"/>
    <property type="project" value="TreeGrafter"/>
</dbReference>
<evidence type="ECO:0000313" key="5">
    <source>
        <dbReference type="Proteomes" id="UP000270296"/>
    </source>
</evidence>
<dbReference type="OrthoDB" id="303066at2759"/>
<evidence type="ECO:0000256" key="2">
    <source>
        <dbReference type="SAM" id="Phobius"/>
    </source>
</evidence>
<proteinExistence type="predicted"/>
<feature type="transmembrane region" description="Helical" evidence="2">
    <location>
        <begin position="242"/>
        <end position="267"/>
    </location>
</feature>
<keyword evidence="5" id="KW-1185">Reference proteome</keyword>
<dbReference type="GO" id="GO:0071260">
    <property type="term" value="P:cellular response to mechanical stimulus"/>
    <property type="evidence" value="ECO:0007669"/>
    <property type="project" value="TreeGrafter"/>
</dbReference>
<dbReference type="InterPro" id="IPR056768">
    <property type="entry name" value="THU_Piezo"/>
</dbReference>